<dbReference type="OMA" id="SRLMECI"/>
<reference evidence="3" key="1">
    <citation type="journal article" date="2015" name="Nat. Plants">
        <title>Genome expansion of Arabis alpina linked with retrotransposition and reduced symmetric DNA methylation.</title>
        <authorList>
            <person name="Willing E.M."/>
            <person name="Rawat V."/>
            <person name="Mandakova T."/>
            <person name="Maumus F."/>
            <person name="James G.V."/>
            <person name="Nordstroem K.J."/>
            <person name="Becker C."/>
            <person name="Warthmann N."/>
            <person name="Chica C."/>
            <person name="Szarzynska B."/>
            <person name="Zytnicki M."/>
            <person name="Albani M.C."/>
            <person name="Kiefer C."/>
            <person name="Bergonzi S."/>
            <person name="Castaings L."/>
            <person name="Mateos J.L."/>
            <person name="Berns M.C."/>
            <person name="Bujdoso N."/>
            <person name="Piofczyk T."/>
            <person name="de Lorenzo L."/>
            <person name="Barrero-Sicilia C."/>
            <person name="Mateos I."/>
            <person name="Piednoel M."/>
            <person name="Hagmann J."/>
            <person name="Chen-Min-Tao R."/>
            <person name="Iglesias-Fernandez R."/>
            <person name="Schuster S.C."/>
            <person name="Alonso-Blanco C."/>
            <person name="Roudier F."/>
            <person name="Carbonero P."/>
            <person name="Paz-Ares J."/>
            <person name="Davis S.J."/>
            <person name="Pecinka A."/>
            <person name="Quesneville H."/>
            <person name="Colot V."/>
            <person name="Lysak M.A."/>
            <person name="Weigel D."/>
            <person name="Coupland G."/>
            <person name="Schneeberger K."/>
        </authorList>
    </citation>
    <scope>NUCLEOTIDE SEQUENCE [LARGE SCALE GENOMIC DNA]</scope>
    <source>
        <strain evidence="3">cv. Pajares</strain>
    </source>
</reference>
<name>A0A087G4V1_ARAAL</name>
<dbReference type="InterPro" id="IPR006566">
    <property type="entry name" value="FBD"/>
</dbReference>
<proteinExistence type="predicted"/>
<dbReference type="PANTHER" id="PTHR31900">
    <property type="entry name" value="F-BOX/RNI SUPERFAMILY PROTEIN-RELATED"/>
    <property type="match status" value="1"/>
</dbReference>
<dbReference type="Gramene" id="KFK24903">
    <property type="protein sequence ID" value="KFK24903"/>
    <property type="gene ID" value="AALP_AA8G040000"/>
</dbReference>
<dbReference type="AlphaFoldDB" id="A0A087G4V1"/>
<keyword evidence="3" id="KW-1185">Reference proteome</keyword>
<dbReference type="SMART" id="SM00579">
    <property type="entry name" value="FBD"/>
    <property type="match status" value="1"/>
</dbReference>
<dbReference type="PANTHER" id="PTHR31900:SF34">
    <property type="entry name" value="EMB|CAB62440.1-RELATED"/>
    <property type="match status" value="1"/>
</dbReference>
<evidence type="ECO:0000313" key="2">
    <source>
        <dbReference type="EMBL" id="KFK24903.1"/>
    </source>
</evidence>
<dbReference type="InterPro" id="IPR050232">
    <property type="entry name" value="FBL13/AtMIF1-like"/>
</dbReference>
<dbReference type="EMBL" id="CM002876">
    <property type="protein sequence ID" value="KFK24903.1"/>
    <property type="molecule type" value="Genomic_DNA"/>
</dbReference>
<gene>
    <name evidence="2" type="ordered locus">AALP_Aa8g040000</name>
</gene>
<feature type="domain" description="FBD" evidence="1">
    <location>
        <begin position="103"/>
        <end position="173"/>
    </location>
</feature>
<evidence type="ECO:0000259" key="1">
    <source>
        <dbReference type="SMART" id="SM00579"/>
    </source>
</evidence>
<dbReference type="Proteomes" id="UP000029120">
    <property type="component" value="Chromosome 8"/>
</dbReference>
<accession>A0A087G4V1</accession>
<sequence length="174" mass="19776">MSCLDDAYIDFDSRPDDKFLATLSSLSSLALYLKDEMVVGCSTIKFSRLMECIIYPEESDWIEPTLLLLGNSPKLKSLTIDYDCTPEPEDLPLSWNPPSSVPGCLSSELELFVWKFYGGREEEEQFLKYILANAKCLKTAVISLMRTTPDLEMMMEALKDIPRVSTESKLMFET</sequence>
<evidence type="ECO:0000313" key="3">
    <source>
        <dbReference type="Proteomes" id="UP000029120"/>
    </source>
</evidence>
<protein>
    <recommendedName>
        <fullName evidence="1">FBD domain-containing protein</fullName>
    </recommendedName>
</protein>
<dbReference type="Pfam" id="PF08387">
    <property type="entry name" value="FBD"/>
    <property type="match status" value="1"/>
</dbReference>
<organism evidence="2 3">
    <name type="scientific">Arabis alpina</name>
    <name type="common">Alpine rock-cress</name>
    <dbReference type="NCBI Taxonomy" id="50452"/>
    <lineage>
        <taxon>Eukaryota</taxon>
        <taxon>Viridiplantae</taxon>
        <taxon>Streptophyta</taxon>
        <taxon>Embryophyta</taxon>
        <taxon>Tracheophyta</taxon>
        <taxon>Spermatophyta</taxon>
        <taxon>Magnoliopsida</taxon>
        <taxon>eudicotyledons</taxon>
        <taxon>Gunneridae</taxon>
        <taxon>Pentapetalae</taxon>
        <taxon>rosids</taxon>
        <taxon>malvids</taxon>
        <taxon>Brassicales</taxon>
        <taxon>Brassicaceae</taxon>
        <taxon>Arabideae</taxon>
        <taxon>Arabis</taxon>
    </lineage>
</organism>
<dbReference type="OrthoDB" id="1113079at2759"/>